<comment type="caution">
    <text evidence="8">The sequence shown here is derived from an EMBL/GenBank/DDBJ whole genome shotgun (WGS) entry which is preliminary data.</text>
</comment>
<evidence type="ECO:0000256" key="5">
    <source>
        <dbReference type="ARBA" id="ARBA00023136"/>
    </source>
</evidence>
<dbReference type="AlphaFoldDB" id="A0A8S1IJX5"/>
<dbReference type="InterPro" id="IPR000620">
    <property type="entry name" value="EamA_dom"/>
</dbReference>
<sequence length="346" mass="35849">MGPPRAASGREGLAAFDTEDQQLERLIDGMHGGEVEPPEAEAPGPDRVKQRAWRSGAGCVLLSASAYAFGALFAKVLGSEIPMLEVTALQAAIALIATLGLAYACDVSPIWGPRAKMPLLALRGLVGAGVFVLAYVGIVILPLGDALATFYTNPAFTALFTWLQGMERLNWQKGVGVAACMAGTALVAQPPFLFGGRVKWDTHRVLGICGSLSASIGVSIGLLLIVKIGKDVSPLTVTVWFHAATFCVAIVPTLVGYPQPAVATFSAVEGLLVVGIAGSMIAGQLLLTRGVQLSGATQAAVIRVSELVFGYAFGALFLDEVPTLVGSLGAVCIMAGVVLVTRSKMD</sequence>
<evidence type="ECO:0000259" key="7">
    <source>
        <dbReference type="Pfam" id="PF00892"/>
    </source>
</evidence>
<dbReference type="GO" id="GO:0016020">
    <property type="term" value="C:membrane"/>
    <property type="evidence" value="ECO:0007669"/>
    <property type="project" value="UniProtKB-SubCell"/>
</dbReference>
<gene>
    <name evidence="8" type="ORF">OSTQU699_LOCUS52</name>
</gene>
<evidence type="ECO:0000313" key="8">
    <source>
        <dbReference type="EMBL" id="CAD7694689.1"/>
    </source>
</evidence>
<dbReference type="EMBL" id="CAJHUC010000055">
    <property type="protein sequence ID" value="CAD7694689.1"/>
    <property type="molecule type" value="Genomic_DNA"/>
</dbReference>
<feature type="transmembrane region" description="Helical" evidence="6">
    <location>
        <begin position="56"/>
        <end position="74"/>
    </location>
</feature>
<feature type="transmembrane region" description="Helical" evidence="6">
    <location>
        <begin position="86"/>
        <end position="105"/>
    </location>
</feature>
<dbReference type="InterPro" id="IPR037185">
    <property type="entry name" value="EmrE-like"/>
</dbReference>
<feature type="domain" description="EamA" evidence="7">
    <location>
        <begin position="55"/>
        <end position="187"/>
    </location>
</feature>
<keyword evidence="4 6" id="KW-1133">Transmembrane helix</keyword>
<dbReference type="Proteomes" id="UP000708148">
    <property type="component" value="Unassembled WGS sequence"/>
</dbReference>
<comment type="subcellular location">
    <subcellularLocation>
        <location evidence="1">Membrane</location>
        <topology evidence="1">Multi-pass membrane protein</topology>
    </subcellularLocation>
</comment>
<keyword evidence="5 6" id="KW-0472">Membrane</keyword>
<evidence type="ECO:0000256" key="2">
    <source>
        <dbReference type="ARBA" id="ARBA00007635"/>
    </source>
</evidence>
<dbReference type="PANTHER" id="PTHR22911:SF6">
    <property type="entry name" value="SOLUTE CARRIER FAMILY 35 MEMBER G1"/>
    <property type="match status" value="1"/>
</dbReference>
<protein>
    <recommendedName>
        <fullName evidence="7">EamA domain-containing protein</fullName>
    </recommendedName>
</protein>
<evidence type="ECO:0000256" key="3">
    <source>
        <dbReference type="ARBA" id="ARBA00022692"/>
    </source>
</evidence>
<organism evidence="8 9">
    <name type="scientific">Ostreobium quekettii</name>
    <dbReference type="NCBI Taxonomy" id="121088"/>
    <lineage>
        <taxon>Eukaryota</taxon>
        <taxon>Viridiplantae</taxon>
        <taxon>Chlorophyta</taxon>
        <taxon>core chlorophytes</taxon>
        <taxon>Ulvophyceae</taxon>
        <taxon>TCBD clade</taxon>
        <taxon>Bryopsidales</taxon>
        <taxon>Ostreobineae</taxon>
        <taxon>Ostreobiaceae</taxon>
        <taxon>Ostreobium</taxon>
    </lineage>
</organism>
<comment type="similarity">
    <text evidence="2">Belongs to the drug/metabolite transporter (DMT) superfamily. Plant drug/metabolite exporter (P-DME) (TC 2.A.7.4) family.</text>
</comment>
<keyword evidence="3 6" id="KW-0812">Transmembrane</keyword>
<keyword evidence="9" id="KW-1185">Reference proteome</keyword>
<feature type="domain" description="EamA" evidence="7">
    <location>
        <begin position="206"/>
        <end position="341"/>
    </location>
</feature>
<feature type="transmembrane region" description="Helical" evidence="6">
    <location>
        <begin position="324"/>
        <end position="341"/>
    </location>
</feature>
<feature type="transmembrane region" description="Helical" evidence="6">
    <location>
        <begin position="175"/>
        <end position="193"/>
    </location>
</feature>
<reference evidence="8" key="1">
    <citation type="submission" date="2020-12" db="EMBL/GenBank/DDBJ databases">
        <authorList>
            <person name="Iha C."/>
        </authorList>
    </citation>
    <scope>NUCLEOTIDE SEQUENCE</scope>
</reference>
<feature type="transmembrane region" description="Helical" evidence="6">
    <location>
        <begin position="237"/>
        <end position="257"/>
    </location>
</feature>
<accession>A0A8S1IJX5</accession>
<feature type="transmembrane region" description="Helical" evidence="6">
    <location>
        <begin position="117"/>
        <end position="140"/>
    </location>
</feature>
<feature type="transmembrane region" description="Helical" evidence="6">
    <location>
        <begin position="263"/>
        <end position="287"/>
    </location>
</feature>
<dbReference type="SUPFAM" id="SSF103481">
    <property type="entry name" value="Multidrug resistance efflux transporter EmrE"/>
    <property type="match status" value="2"/>
</dbReference>
<evidence type="ECO:0000313" key="9">
    <source>
        <dbReference type="Proteomes" id="UP000708148"/>
    </source>
</evidence>
<evidence type="ECO:0000256" key="6">
    <source>
        <dbReference type="SAM" id="Phobius"/>
    </source>
</evidence>
<dbReference type="OrthoDB" id="306876at2759"/>
<evidence type="ECO:0000256" key="4">
    <source>
        <dbReference type="ARBA" id="ARBA00022989"/>
    </source>
</evidence>
<name>A0A8S1IJX5_9CHLO</name>
<dbReference type="Pfam" id="PF00892">
    <property type="entry name" value="EamA"/>
    <property type="match status" value="2"/>
</dbReference>
<feature type="transmembrane region" description="Helical" evidence="6">
    <location>
        <begin position="205"/>
        <end position="225"/>
    </location>
</feature>
<feature type="transmembrane region" description="Helical" evidence="6">
    <location>
        <begin position="299"/>
        <end position="318"/>
    </location>
</feature>
<feature type="transmembrane region" description="Helical" evidence="6">
    <location>
        <begin position="146"/>
        <end position="163"/>
    </location>
</feature>
<dbReference type="PANTHER" id="PTHR22911">
    <property type="entry name" value="ACYL-MALONYL CONDENSING ENZYME-RELATED"/>
    <property type="match status" value="1"/>
</dbReference>
<proteinExistence type="inferred from homology"/>
<evidence type="ECO:0000256" key="1">
    <source>
        <dbReference type="ARBA" id="ARBA00004141"/>
    </source>
</evidence>